<dbReference type="Proteomes" id="UP001139971">
    <property type="component" value="Unassembled WGS sequence"/>
</dbReference>
<dbReference type="Pfam" id="PF13657">
    <property type="entry name" value="Couple_hipA"/>
    <property type="match status" value="1"/>
</dbReference>
<dbReference type="Pfam" id="PF07804">
    <property type="entry name" value="HipA_C"/>
    <property type="match status" value="1"/>
</dbReference>
<dbReference type="InterPro" id="IPR052028">
    <property type="entry name" value="HipA_Ser/Thr_kinase"/>
</dbReference>
<feature type="domain" description="HipA-like C-terminal" evidence="4">
    <location>
        <begin position="151"/>
        <end position="389"/>
    </location>
</feature>
<dbReference type="NCBIfam" id="TIGR03071">
    <property type="entry name" value="couple_hipA"/>
    <property type="match status" value="1"/>
</dbReference>
<dbReference type="EMBL" id="JAOVZO020000009">
    <property type="protein sequence ID" value="MDC8012471.1"/>
    <property type="molecule type" value="Genomic_DNA"/>
</dbReference>
<feature type="domain" description="HipA N-terminal subdomain 1" evidence="5">
    <location>
        <begin position="4"/>
        <end position="103"/>
    </location>
</feature>
<organism evidence="6 7">
    <name type="scientific">Tahibacter soli</name>
    <dbReference type="NCBI Taxonomy" id="2983605"/>
    <lineage>
        <taxon>Bacteria</taxon>
        <taxon>Pseudomonadati</taxon>
        <taxon>Pseudomonadota</taxon>
        <taxon>Gammaproteobacteria</taxon>
        <taxon>Lysobacterales</taxon>
        <taxon>Rhodanobacteraceae</taxon>
        <taxon>Tahibacter</taxon>
    </lineage>
</organism>
<dbReference type="CDD" id="cd17808">
    <property type="entry name" value="HipA_Ec_like"/>
    <property type="match status" value="1"/>
</dbReference>
<dbReference type="PANTHER" id="PTHR37419:SF1">
    <property type="entry name" value="SERINE_THREONINE-PROTEIN KINASE TOXIN HIPA"/>
    <property type="match status" value="1"/>
</dbReference>
<dbReference type="RefSeq" id="WP_263542048.1">
    <property type="nucleotide sequence ID" value="NZ_JAOVZO020000009.1"/>
</dbReference>
<dbReference type="GO" id="GO:0004674">
    <property type="term" value="F:protein serine/threonine kinase activity"/>
    <property type="evidence" value="ECO:0007669"/>
    <property type="project" value="TreeGrafter"/>
</dbReference>
<keyword evidence="3" id="KW-0418">Kinase</keyword>
<dbReference type="GO" id="GO:0005829">
    <property type="term" value="C:cytosol"/>
    <property type="evidence" value="ECO:0007669"/>
    <property type="project" value="TreeGrafter"/>
</dbReference>
<evidence type="ECO:0000313" key="6">
    <source>
        <dbReference type="EMBL" id="MDC8012471.1"/>
    </source>
</evidence>
<evidence type="ECO:0000256" key="1">
    <source>
        <dbReference type="ARBA" id="ARBA00010164"/>
    </source>
</evidence>
<keyword evidence="7" id="KW-1185">Reference proteome</keyword>
<comment type="caution">
    <text evidence="6">The sequence shown here is derived from an EMBL/GenBank/DDBJ whole genome shotgun (WGS) entry which is preliminary data.</text>
</comment>
<evidence type="ECO:0000256" key="3">
    <source>
        <dbReference type="ARBA" id="ARBA00022777"/>
    </source>
</evidence>
<evidence type="ECO:0000259" key="4">
    <source>
        <dbReference type="Pfam" id="PF07804"/>
    </source>
</evidence>
<comment type="similarity">
    <text evidence="1">Belongs to the HipA Ser/Thr kinase family.</text>
</comment>
<evidence type="ECO:0000313" key="7">
    <source>
        <dbReference type="Proteomes" id="UP001139971"/>
    </source>
</evidence>
<dbReference type="InterPro" id="IPR017508">
    <property type="entry name" value="HipA_N1"/>
</dbReference>
<proteinExistence type="inferred from homology"/>
<evidence type="ECO:0000256" key="2">
    <source>
        <dbReference type="ARBA" id="ARBA00022679"/>
    </source>
</evidence>
<accession>A0A9X3YHP7</accession>
<keyword evidence="2" id="KW-0808">Transferase</keyword>
<reference evidence="6" key="1">
    <citation type="submission" date="2023-02" db="EMBL/GenBank/DDBJ databases">
        <title>Tahibacter soli sp. nov. isolated from soil.</title>
        <authorList>
            <person name="Baek J.H."/>
            <person name="Lee J.K."/>
            <person name="Choi D.G."/>
            <person name="Jeon C.O."/>
        </authorList>
    </citation>
    <scope>NUCLEOTIDE SEQUENCE</scope>
    <source>
        <strain evidence="6">BL</strain>
    </source>
</reference>
<dbReference type="AlphaFoldDB" id="A0A9X3YHP7"/>
<name>A0A9X3YHP7_9GAMM</name>
<sequence length="428" mass="46796">MSELAVLLDDRPIGRLRADRHGHPQFAYDDDYRADPAATPLSLALPLAAERHDGDTVAAVLWGILPDSDRVLRRWAETFHVSARNPLALLAHVGEDCAGAVQFIRAERLDDWRDEPVGMIRWLTESEVAARLSHLREDGSAGREAGDAGQFSLAGAQPKTALYFAHDTHRWGVPSGRIPTSHILKPPSGEYAGYAHNEHFCLQLARLAGLPAATSSVARFGDEIAICVERYDRVFHDGALRRVHQEDFCQALGVFPHRKYQNEGGPAPADLAGVLRRHSTRADADVATLFRALAFNWMVAGSDAHAKNYSLLLGAGGGVRLAPLYDLSSAHPYPALGLRKIKLAMKIGAHYRWWEIGPRDWRESARQLGVDEEGALATVGDLARRLPDQASSLARAAHDDGLDRAVLDRLVDGIAAAAARWRLLTGMA</sequence>
<dbReference type="InterPro" id="IPR012893">
    <property type="entry name" value="HipA-like_C"/>
</dbReference>
<evidence type="ECO:0000259" key="5">
    <source>
        <dbReference type="Pfam" id="PF13657"/>
    </source>
</evidence>
<gene>
    <name evidence="6" type="ORF">OD750_007920</name>
</gene>
<protein>
    <submittedName>
        <fullName evidence="6">Type II toxin-antitoxin system HipA family toxin</fullName>
    </submittedName>
</protein>
<dbReference type="PANTHER" id="PTHR37419">
    <property type="entry name" value="SERINE/THREONINE-PROTEIN KINASE TOXIN HIPA"/>
    <property type="match status" value="1"/>
</dbReference>